<gene>
    <name evidence="1" type="ORF">MARPO_0004s0181</name>
</gene>
<keyword evidence="2" id="KW-1185">Reference proteome</keyword>
<dbReference type="AlphaFoldDB" id="A0A2R6XS39"/>
<dbReference type="EMBL" id="KZ772676">
    <property type="protein sequence ID" value="PTQ48924.1"/>
    <property type="molecule type" value="Genomic_DNA"/>
</dbReference>
<evidence type="ECO:0000313" key="1">
    <source>
        <dbReference type="EMBL" id="PTQ48924.1"/>
    </source>
</evidence>
<proteinExistence type="predicted"/>
<name>A0A2R6XS39_MARPO</name>
<accession>A0A2R6XS39</accession>
<organism evidence="1 2">
    <name type="scientific">Marchantia polymorpha</name>
    <name type="common">Common liverwort</name>
    <name type="synonym">Marchantia aquatica</name>
    <dbReference type="NCBI Taxonomy" id="3197"/>
    <lineage>
        <taxon>Eukaryota</taxon>
        <taxon>Viridiplantae</taxon>
        <taxon>Streptophyta</taxon>
        <taxon>Embryophyta</taxon>
        <taxon>Marchantiophyta</taxon>
        <taxon>Marchantiopsida</taxon>
        <taxon>Marchantiidae</taxon>
        <taxon>Marchantiales</taxon>
        <taxon>Marchantiaceae</taxon>
        <taxon>Marchantia</taxon>
    </lineage>
</organism>
<protein>
    <submittedName>
        <fullName evidence="1">Uncharacterized protein</fullName>
    </submittedName>
</protein>
<reference evidence="2" key="1">
    <citation type="journal article" date="2017" name="Cell">
        <title>Insights into land plant evolution garnered from the Marchantia polymorpha genome.</title>
        <authorList>
            <person name="Bowman J.L."/>
            <person name="Kohchi T."/>
            <person name="Yamato K.T."/>
            <person name="Jenkins J."/>
            <person name="Shu S."/>
            <person name="Ishizaki K."/>
            <person name="Yamaoka S."/>
            <person name="Nishihama R."/>
            <person name="Nakamura Y."/>
            <person name="Berger F."/>
            <person name="Adam C."/>
            <person name="Aki S.S."/>
            <person name="Althoff F."/>
            <person name="Araki T."/>
            <person name="Arteaga-Vazquez M.A."/>
            <person name="Balasubrmanian S."/>
            <person name="Barry K."/>
            <person name="Bauer D."/>
            <person name="Boehm C.R."/>
            <person name="Briginshaw L."/>
            <person name="Caballero-Perez J."/>
            <person name="Catarino B."/>
            <person name="Chen F."/>
            <person name="Chiyoda S."/>
            <person name="Chovatia M."/>
            <person name="Davies K.M."/>
            <person name="Delmans M."/>
            <person name="Demura T."/>
            <person name="Dierschke T."/>
            <person name="Dolan L."/>
            <person name="Dorantes-Acosta A.E."/>
            <person name="Eklund D.M."/>
            <person name="Florent S.N."/>
            <person name="Flores-Sandoval E."/>
            <person name="Fujiyama A."/>
            <person name="Fukuzawa H."/>
            <person name="Galik B."/>
            <person name="Grimanelli D."/>
            <person name="Grimwood J."/>
            <person name="Grossniklaus U."/>
            <person name="Hamada T."/>
            <person name="Haseloff J."/>
            <person name="Hetherington A.J."/>
            <person name="Higo A."/>
            <person name="Hirakawa Y."/>
            <person name="Hundley H.N."/>
            <person name="Ikeda Y."/>
            <person name="Inoue K."/>
            <person name="Inoue S.I."/>
            <person name="Ishida S."/>
            <person name="Jia Q."/>
            <person name="Kakita M."/>
            <person name="Kanazawa T."/>
            <person name="Kawai Y."/>
            <person name="Kawashima T."/>
            <person name="Kennedy M."/>
            <person name="Kinose K."/>
            <person name="Kinoshita T."/>
            <person name="Kohara Y."/>
            <person name="Koide E."/>
            <person name="Komatsu K."/>
            <person name="Kopischke S."/>
            <person name="Kubo M."/>
            <person name="Kyozuka J."/>
            <person name="Lagercrantz U."/>
            <person name="Lin S.S."/>
            <person name="Lindquist E."/>
            <person name="Lipzen A.M."/>
            <person name="Lu C.W."/>
            <person name="De Luna E."/>
            <person name="Martienssen R.A."/>
            <person name="Minamino N."/>
            <person name="Mizutani M."/>
            <person name="Mizutani M."/>
            <person name="Mochizuki N."/>
            <person name="Monte I."/>
            <person name="Mosher R."/>
            <person name="Nagasaki H."/>
            <person name="Nakagami H."/>
            <person name="Naramoto S."/>
            <person name="Nishitani K."/>
            <person name="Ohtani M."/>
            <person name="Okamoto T."/>
            <person name="Okumura M."/>
            <person name="Phillips J."/>
            <person name="Pollak B."/>
            <person name="Reinders A."/>
            <person name="Rovekamp M."/>
            <person name="Sano R."/>
            <person name="Sawa S."/>
            <person name="Schmid M.W."/>
            <person name="Shirakawa M."/>
            <person name="Solano R."/>
            <person name="Spunde A."/>
            <person name="Suetsugu N."/>
            <person name="Sugano S."/>
            <person name="Sugiyama A."/>
            <person name="Sun R."/>
            <person name="Suzuki Y."/>
            <person name="Takenaka M."/>
            <person name="Takezawa D."/>
            <person name="Tomogane H."/>
            <person name="Tsuzuki M."/>
            <person name="Ueda T."/>
            <person name="Umeda M."/>
            <person name="Ward J.M."/>
            <person name="Watanabe Y."/>
            <person name="Yazaki K."/>
            <person name="Yokoyama R."/>
            <person name="Yoshitake Y."/>
            <person name="Yotsui I."/>
            <person name="Zachgo S."/>
            <person name="Schmutz J."/>
        </authorList>
    </citation>
    <scope>NUCLEOTIDE SEQUENCE [LARGE SCALE GENOMIC DNA]</scope>
    <source>
        <strain evidence="2">Tak-1</strain>
    </source>
</reference>
<sequence length="115" mass="13159">MRRGIQSTRGRRLRSGRFDLWDGVCSLDFLIPRYAERGSSASEPGHGLQARRSEREFRFPRAISSSSTTWSVESVQIPVRGRAALSWSSRKELGRLGSWFRWTSEHPLPHCGSRI</sequence>
<dbReference type="Proteomes" id="UP000244005">
    <property type="component" value="Unassembled WGS sequence"/>
</dbReference>
<evidence type="ECO:0000313" key="2">
    <source>
        <dbReference type="Proteomes" id="UP000244005"/>
    </source>
</evidence>
<dbReference type="Gramene" id="Mp3g14910.1">
    <property type="protein sequence ID" value="Mp3g14910.1.cds1"/>
    <property type="gene ID" value="Mp3g14910"/>
</dbReference>